<sequence>MNNVMTDENGKLQRDYWNILKGIGAFCVVLGHCAMPVQNFVYLFHVPLFFFISGYMYNEQKYGDAPYDNLKGRMKSWVKYVALYIVYILLHNFLGYYDMLRIDEPLYTKAQMVEQMAYAVIGDGNELLAGPLWFVPVLVIGSAFMGFVIYYSRMLEDRFKSKKIKFLFQGIVIGCSSIVGYLMIAYGWDLPAHMQIAFAVQPYFWAGYLLRNYMSDLEKYIKYWVGIILFLLLAIYSRDHLYSLVDGYVSPIMYLTAFMGFYVCMCLAKGICVLQKSNYLRSLFVKMGQASFLLMGTHFMIIRGIDRIYAGYHQDIAMMYEHYLGNHNMLIPLYLVWGIGLPLLLQAFWNRLSKGVAK</sequence>
<dbReference type="Proteomes" id="UP000643810">
    <property type="component" value="Unassembled WGS sequence"/>
</dbReference>
<dbReference type="GO" id="GO:0016746">
    <property type="term" value="F:acyltransferase activity"/>
    <property type="evidence" value="ECO:0007669"/>
    <property type="project" value="UniProtKB-KW"/>
</dbReference>
<dbReference type="RefSeq" id="WP_186854187.1">
    <property type="nucleotide sequence ID" value="NZ_JACOPG010000002.1"/>
</dbReference>
<dbReference type="InterPro" id="IPR052734">
    <property type="entry name" value="Nod_factor_acetyltransferase"/>
</dbReference>
<reference evidence="3 4" key="1">
    <citation type="submission" date="2020-08" db="EMBL/GenBank/DDBJ databases">
        <title>Genome public.</title>
        <authorList>
            <person name="Liu C."/>
            <person name="Sun Q."/>
        </authorList>
    </citation>
    <scope>NUCLEOTIDE SEQUENCE [LARGE SCALE GENOMIC DNA]</scope>
    <source>
        <strain evidence="3 4">NSJ-9</strain>
    </source>
</reference>
<feature type="transmembrane region" description="Helical" evidence="1">
    <location>
        <begin position="164"/>
        <end position="184"/>
    </location>
</feature>
<dbReference type="InterPro" id="IPR002656">
    <property type="entry name" value="Acyl_transf_3_dom"/>
</dbReference>
<keyword evidence="3" id="KW-0012">Acyltransferase</keyword>
<comment type="caution">
    <text evidence="3">The sequence shown here is derived from an EMBL/GenBank/DDBJ whole genome shotgun (WGS) entry which is preliminary data.</text>
</comment>
<dbReference type="PANTHER" id="PTHR37312">
    <property type="entry name" value="MEMBRANE-BOUND ACYLTRANSFERASE YKRP-RELATED"/>
    <property type="match status" value="1"/>
</dbReference>
<keyword evidence="1" id="KW-1133">Transmembrane helix</keyword>
<feature type="transmembrane region" description="Helical" evidence="1">
    <location>
        <begin position="248"/>
        <end position="271"/>
    </location>
</feature>
<dbReference type="Pfam" id="PF01757">
    <property type="entry name" value="Acyl_transf_3"/>
    <property type="match status" value="1"/>
</dbReference>
<name>A0ABR7GG35_9FIRM</name>
<feature type="transmembrane region" description="Helical" evidence="1">
    <location>
        <begin position="329"/>
        <end position="349"/>
    </location>
</feature>
<feature type="transmembrane region" description="Helical" evidence="1">
    <location>
        <begin position="283"/>
        <end position="302"/>
    </location>
</feature>
<keyword evidence="1" id="KW-0812">Transmembrane</keyword>
<feature type="transmembrane region" description="Helical" evidence="1">
    <location>
        <begin position="40"/>
        <end position="57"/>
    </location>
</feature>
<keyword evidence="1" id="KW-0472">Membrane</keyword>
<dbReference type="EMBL" id="JACOPG010000002">
    <property type="protein sequence ID" value="MBC5686247.1"/>
    <property type="molecule type" value="Genomic_DNA"/>
</dbReference>
<gene>
    <name evidence="3" type="ORF">H8R94_06450</name>
</gene>
<accession>A0ABR7GG35</accession>
<keyword evidence="3" id="KW-0808">Transferase</keyword>
<evidence type="ECO:0000313" key="4">
    <source>
        <dbReference type="Proteomes" id="UP000643810"/>
    </source>
</evidence>
<feature type="transmembrane region" description="Helical" evidence="1">
    <location>
        <begin position="220"/>
        <end position="236"/>
    </location>
</feature>
<evidence type="ECO:0000313" key="3">
    <source>
        <dbReference type="EMBL" id="MBC5686247.1"/>
    </source>
</evidence>
<organism evidence="3 4">
    <name type="scientific">Roseburia lenta</name>
    <dbReference type="NCBI Taxonomy" id="2763061"/>
    <lineage>
        <taxon>Bacteria</taxon>
        <taxon>Bacillati</taxon>
        <taxon>Bacillota</taxon>
        <taxon>Clostridia</taxon>
        <taxon>Lachnospirales</taxon>
        <taxon>Lachnospiraceae</taxon>
        <taxon>Roseburia</taxon>
    </lineage>
</organism>
<keyword evidence="4" id="KW-1185">Reference proteome</keyword>
<proteinExistence type="predicted"/>
<feature type="transmembrane region" description="Helical" evidence="1">
    <location>
        <begin position="190"/>
        <end position="208"/>
    </location>
</feature>
<dbReference type="PANTHER" id="PTHR37312:SF1">
    <property type="entry name" value="MEMBRANE-BOUND ACYLTRANSFERASE YKRP-RELATED"/>
    <property type="match status" value="1"/>
</dbReference>
<feature type="transmembrane region" description="Helical" evidence="1">
    <location>
        <begin position="77"/>
        <end position="97"/>
    </location>
</feature>
<evidence type="ECO:0000256" key="1">
    <source>
        <dbReference type="SAM" id="Phobius"/>
    </source>
</evidence>
<evidence type="ECO:0000259" key="2">
    <source>
        <dbReference type="Pfam" id="PF01757"/>
    </source>
</evidence>
<protein>
    <submittedName>
        <fullName evidence="3">Acyltransferase family protein</fullName>
    </submittedName>
</protein>
<feature type="transmembrane region" description="Helical" evidence="1">
    <location>
        <begin position="132"/>
        <end position="152"/>
    </location>
</feature>
<feature type="domain" description="Acyltransferase 3" evidence="2">
    <location>
        <begin position="15"/>
        <end position="344"/>
    </location>
</feature>